<dbReference type="PANTHER" id="PTHR35795">
    <property type="entry name" value="SLR1885 PROTEIN"/>
    <property type="match status" value="1"/>
</dbReference>
<dbReference type="Pfam" id="PF13286">
    <property type="entry name" value="HD_assoc"/>
    <property type="match status" value="1"/>
</dbReference>
<gene>
    <name evidence="3" type="ORF">Apau_1301</name>
</gene>
<dbReference type="SUPFAM" id="SSF109604">
    <property type="entry name" value="HD-domain/PDEase-like"/>
    <property type="match status" value="1"/>
</dbReference>
<keyword evidence="4" id="KW-1185">Reference proteome</keyword>
<dbReference type="GO" id="GO:0016793">
    <property type="term" value="F:triphosphoric monoester hydrolase activity"/>
    <property type="evidence" value="ECO:0007669"/>
    <property type="project" value="InterPro"/>
</dbReference>
<dbReference type="OrthoDB" id="9803619at2"/>
<proteinExistence type="predicted"/>
<evidence type="ECO:0000259" key="2">
    <source>
        <dbReference type="PROSITE" id="PS51831"/>
    </source>
</evidence>
<dbReference type="PaxDb" id="584708-Apau_1301"/>
<keyword evidence="1 3" id="KW-0378">Hydrolase</keyword>
<evidence type="ECO:0000256" key="1">
    <source>
        <dbReference type="ARBA" id="ARBA00022801"/>
    </source>
</evidence>
<dbReference type="SMART" id="SM00471">
    <property type="entry name" value="HDc"/>
    <property type="match status" value="1"/>
</dbReference>
<sequence length="339" mass="38752">MTIREEWEATEAQILSPRACPAARTKGRLREEPPCPLRTCFQRDRDRVIHSKAFRRLKHKTQVLLLPEGDHLRTRLTHTLEVSQIARTISRALRLNEDLTEAIALAHDLGHTPFGHMGERVLNRLAREAGLEGFHHAQQSLRVVDHLEKGGKGLNLTWEVRMGILQHSKGQVRVGEGFALESPSSLEAWVVRVSDSIAYLNHDLDDALRARLLREEEIPDVVTRRLGKTHGERICRMVEDVVASSGEEIRFGAEVLESMEALRAFLLERVYAAPPVKAEEPKVAFLVETLFRRCLKTNPQWGPRQVLDHISGMTDRYALQVFERENVPRPWPENPIVNW</sequence>
<dbReference type="Pfam" id="PF01966">
    <property type="entry name" value="HD"/>
    <property type="match status" value="1"/>
</dbReference>
<dbReference type="PROSITE" id="PS51831">
    <property type="entry name" value="HD"/>
    <property type="match status" value="1"/>
</dbReference>
<name>E3CYU7_9BACT</name>
<protein>
    <submittedName>
        <fullName evidence="3">Deoxyguanosinetriphosphate triphosphohydrolase</fullName>
    </submittedName>
</protein>
<dbReference type="InterPro" id="IPR026875">
    <property type="entry name" value="PHydrolase_assoc_dom"/>
</dbReference>
<dbReference type="InterPro" id="IPR006261">
    <property type="entry name" value="dGTPase"/>
</dbReference>
<dbReference type="Gene3D" id="1.10.3210.10">
    <property type="entry name" value="Hypothetical protein af1432"/>
    <property type="match status" value="1"/>
</dbReference>
<accession>E3CYU7</accession>
<dbReference type="AlphaFoldDB" id="E3CYU7"/>
<dbReference type="Proteomes" id="UP000005096">
    <property type="component" value="Chromosome"/>
</dbReference>
<evidence type="ECO:0000313" key="4">
    <source>
        <dbReference type="Proteomes" id="UP000005096"/>
    </source>
</evidence>
<feature type="domain" description="HD" evidence="2">
    <location>
        <begin position="75"/>
        <end position="200"/>
    </location>
</feature>
<dbReference type="CDD" id="cd00077">
    <property type="entry name" value="HDc"/>
    <property type="match status" value="1"/>
</dbReference>
<organism evidence="3 4">
    <name type="scientific">Aminomonas paucivorans DSM 12260</name>
    <dbReference type="NCBI Taxonomy" id="584708"/>
    <lineage>
        <taxon>Bacteria</taxon>
        <taxon>Thermotogati</taxon>
        <taxon>Synergistota</taxon>
        <taxon>Synergistia</taxon>
        <taxon>Synergistales</taxon>
        <taxon>Synergistaceae</taxon>
        <taxon>Aminomonas</taxon>
    </lineage>
</organism>
<dbReference type="PANTHER" id="PTHR35795:SF1">
    <property type="entry name" value="BIS(5'-NUCLEOSYL)-TETRAPHOSPHATASE, SYMMETRICAL"/>
    <property type="match status" value="1"/>
</dbReference>
<dbReference type="HOGENOM" id="CLU_028163_1_1_0"/>
<dbReference type="InterPro" id="IPR051094">
    <property type="entry name" value="Diverse_Catalytic_Enzymes"/>
</dbReference>
<dbReference type="STRING" id="584708.Apau_1301"/>
<reference evidence="3 4" key="1">
    <citation type="journal article" date="2010" name="Stand. Genomic Sci.">
        <title>Non-contiguous finished genome sequence of Aminomonas paucivorans type strain (GLU-3).</title>
        <authorList>
            <person name="Pitluck S."/>
            <person name="Yasawong M."/>
            <person name="Held B."/>
            <person name="Lapidus A."/>
            <person name="Nolan M."/>
            <person name="Copeland A."/>
            <person name="Lucas S."/>
            <person name="Del Rio T.G."/>
            <person name="Tice H."/>
            <person name="Cheng J.F."/>
            <person name="Chertkov O."/>
            <person name="Goodwin L."/>
            <person name="Tapia R."/>
            <person name="Han C."/>
            <person name="Liolios K."/>
            <person name="Ivanova N."/>
            <person name="Mavromatis K."/>
            <person name="Ovchinnikova G."/>
            <person name="Pati A."/>
            <person name="Chen A."/>
            <person name="Palaniappan K."/>
            <person name="Land M."/>
            <person name="Hauser L."/>
            <person name="Chang Y.J."/>
            <person name="Jeffries C.D."/>
            <person name="Pukall R."/>
            <person name="Spring S."/>
            <person name="Rohde M."/>
            <person name="Sikorski J."/>
            <person name="Goker M."/>
            <person name="Woyke T."/>
            <person name="Bristow J."/>
            <person name="Eisen J.A."/>
            <person name="Markowitz V."/>
            <person name="Hugenholtz P."/>
            <person name="Kyrpides N.C."/>
            <person name="Klenk H.P."/>
        </authorList>
    </citation>
    <scope>NUCLEOTIDE SEQUENCE [LARGE SCALE GENOMIC DNA]</scope>
    <source>
        <strain evidence="3 4">DSM 12260</strain>
    </source>
</reference>
<dbReference type="NCBIfam" id="TIGR01353">
    <property type="entry name" value="dGTP_triPase"/>
    <property type="match status" value="1"/>
</dbReference>
<dbReference type="NCBIfam" id="NF002327">
    <property type="entry name" value="PRK01286.1-2"/>
    <property type="match status" value="1"/>
</dbReference>
<dbReference type="InterPro" id="IPR006674">
    <property type="entry name" value="HD_domain"/>
</dbReference>
<dbReference type="InterPro" id="IPR003607">
    <property type="entry name" value="HD/PDEase_dom"/>
</dbReference>
<dbReference type="RefSeq" id="WP_006300927.1">
    <property type="nucleotide sequence ID" value="NZ_CM001022.1"/>
</dbReference>
<dbReference type="EMBL" id="CM001022">
    <property type="protein sequence ID" value="EFQ23725.1"/>
    <property type="molecule type" value="Genomic_DNA"/>
</dbReference>
<dbReference type="eggNOG" id="COG0232">
    <property type="taxonomic scope" value="Bacteria"/>
</dbReference>
<evidence type="ECO:0000313" key="3">
    <source>
        <dbReference type="EMBL" id="EFQ23725.1"/>
    </source>
</evidence>